<comment type="similarity">
    <text evidence="1 4">Belongs to the short-chain dehydrogenases/reductases (SDR) family.</text>
</comment>
<dbReference type="InterPro" id="IPR002347">
    <property type="entry name" value="SDR_fam"/>
</dbReference>
<dbReference type="InterPro" id="IPR020904">
    <property type="entry name" value="Sc_DH/Rdtase_CS"/>
</dbReference>
<dbReference type="RefSeq" id="XP_052947146.1">
    <property type="nucleotide sequence ID" value="XM_053086835.1"/>
</dbReference>
<evidence type="ECO:0000313" key="5">
    <source>
        <dbReference type="EMBL" id="KAI9637369.1"/>
    </source>
</evidence>
<keyword evidence="6" id="KW-1185">Reference proteome</keyword>
<dbReference type="AlphaFoldDB" id="A0AA38HCR0"/>
<dbReference type="SUPFAM" id="SSF51735">
    <property type="entry name" value="NAD(P)-binding Rossmann-fold domains"/>
    <property type="match status" value="1"/>
</dbReference>
<dbReference type="Proteomes" id="UP001164286">
    <property type="component" value="Unassembled WGS sequence"/>
</dbReference>
<reference evidence="5" key="1">
    <citation type="journal article" date="2022" name="G3 (Bethesda)">
        <title>High quality genome of the basidiomycete yeast Dioszegia hungarica PDD-24b-2 isolated from cloud water.</title>
        <authorList>
            <person name="Jarrige D."/>
            <person name="Haridas S."/>
            <person name="Bleykasten-Grosshans C."/>
            <person name="Joly M."/>
            <person name="Nadalig T."/>
            <person name="Sancelme M."/>
            <person name="Vuilleumier S."/>
            <person name="Grigoriev I.V."/>
            <person name="Amato P."/>
            <person name="Bringel F."/>
        </authorList>
    </citation>
    <scope>NUCLEOTIDE SEQUENCE</scope>
    <source>
        <strain evidence="5">PDD-24b-2</strain>
    </source>
</reference>
<keyword evidence="3" id="KW-0560">Oxidoreductase</keyword>
<dbReference type="EMBL" id="JAKWFO010000004">
    <property type="protein sequence ID" value="KAI9637369.1"/>
    <property type="molecule type" value="Genomic_DNA"/>
</dbReference>
<dbReference type="GO" id="GO:0016616">
    <property type="term" value="F:oxidoreductase activity, acting on the CH-OH group of donors, NAD or NADP as acceptor"/>
    <property type="evidence" value="ECO:0007669"/>
    <property type="project" value="TreeGrafter"/>
</dbReference>
<protein>
    <submittedName>
        <fullName evidence="5">Uncharacterized protein</fullName>
    </submittedName>
</protein>
<evidence type="ECO:0000256" key="3">
    <source>
        <dbReference type="ARBA" id="ARBA00023002"/>
    </source>
</evidence>
<evidence type="ECO:0000313" key="6">
    <source>
        <dbReference type="Proteomes" id="UP001164286"/>
    </source>
</evidence>
<dbReference type="PANTHER" id="PTHR24322">
    <property type="entry name" value="PKSB"/>
    <property type="match status" value="1"/>
</dbReference>
<organism evidence="5 6">
    <name type="scientific">Dioszegia hungarica</name>
    <dbReference type="NCBI Taxonomy" id="4972"/>
    <lineage>
        <taxon>Eukaryota</taxon>
        <taxon>Fungi</taxon>
        <taxon>Dikarya</taxon>
        <taxon>Basidiomycota</taxon>
        <taxon>Agaricomycotina</taxon>
        <taxon>Tremellomycetes</taxon>
        <taxon>Tremellales</taxon>
        <taxon>Bulleribasidiaceae</taxon>
        <taxon>Dioszegia</taxon>
    </lineage>
</organism>
<dbReference type="PANTHER" id="PTHR24322:SF736">
    <property type="entry name" value="RETINOL DEHYDROGENASE 10"/>
    <property type="match status" value="1"/>
</dbReference>
<sequence>MVPTTSLASATALYLLTRSSQSTQRTILEYLQKLPFTIAPSSLITGLKWLLALSLTKYVSSTLSGIALNNWKVFADTSRWNWSEEIAVVTGGCSGIGEEITKALAAKGVKVVVLDMAPLPDRLKNVVALYLKCDVTDGDAVDAVADEIRAKIGSPSILVNNAGIGNDYPIFDAPNAKVKQLIDVNLTSHWYTCRAFAPDMVKRNKGHIVEIASMSSFVSVGSFSSYSATKIALVALCECLREQLRTWYRAPNVHVTNVHPLWVATPLVAFRQELIEKKSGKMMSAQFVGKEVADQIFRCRGTQLVIPKSYSFLRTTRAWPVWLLDTLKGLGANTREELEAEMKKQ</sequence>
<proteinExistence type="inferred from homology"/>
<dbReference type="InterPro" id="IPR036291">
    <property type="entry name" value="NAD(P)-bd_dom_sf"/>
</dbReference>
<accession>A0AA38HCR0</accession>
<comment type="caution">
    <text evidence="5">The sequence shown here is derived from an EMBL/GenBank/DDBJ whole genome shotgun (WGS) entry which is preliminary data.</text>
</comment>
<dbReference type="PROSITE" id="PS00061">
    <property type="entry name" value="ADH_SHORT"/>
    <property type="match status" value="1"/>
</dbReference>
<evidence type="ECO:0000256" key="1">
    <source>
        <dbReference type="ARBA" id="ARBA00006484"/>
    </source>
</evidence>
<evidence type="ECO:0000256" key="4">
    <source>
        <dbReference type="RuleBase" id="RU000363"/>
    </source>
</evidence>
<name>A0AA38HCR0_9TREE</name>
<dbReference type="Gene3D" id="3.40.50.720">
    <property type="entry name" value="NAD(P)-binding Rossmann-like Domain"/>
    <property type="match status" value="1"/>
</dbReference>
<gene>
    <name evidence="5" type="ORF">MKK02DRAFT_24048</name>
</gene>
<dbReference type="PRINTS" id="PR00081">
    <property type="entry name" value="GDHRDH"/>
</dbReference>
<dbReference type="PRINTS" id="PR00080">
    <property type="entry name" value="SDRFAMILY"/>
</dbReference>
<dbReference type="GeneID" id="77726036"/>
<keyword evidence="2" id="KW-0521">NADP</keyword>
<evidence type="ECO:0000256" key="2">
    <source>
        <dbReference type="ARBA" id="ARBA00022857"/>
    </source>
</evidence>
<dbReference type="Pfam" id="PF00106">
    <property type="entry name" value="adh_short"/>
    <property type="match status" value="1"/>
</dbReference>